<evidence type="ECO:0000313" key="2">
    <source>
        <dbReference type="Proteomes" id="UP000276953"/>
    </source>
</evidence>
<organism evidence="1 2">
    <name type="scientific">Chryseobacterium arthrosphaerae</name>
    <dbReference type="NCBI Taxonomy" id="651561"/>
    <lineage>
        <taxon>Bacteria</taxon>
        <taxon>Pseudomonadati</taxon>
        <taxon>Bacteroidota</taxon>
        <taxon>Flavobacteriia</taxon>
        <taxon>Flavobacteriales</taxon>
        <taxon>Weeksellaceae</taxon>
        <taxon>Chryseobacterium group</taxon>
        <taxon>Chryseobacterium</taxon>
    </lineage>
</organism>
<evidence type="ECO:0000313" key="1">
    <source>
        <dbReference type="EMBL" id="RTZ46823.1"/>
    </source>
</evidence>
<name>A0A3S0N307_9FLAO</name>
<comment type="caution">
    <text evidence="1">The sequence shown here is derived from an EMBL/GenBank/DDBJ whole genome shotgun (WGS) entry which is preliminary data.</text>
</comment>
<dbReference type="SUPFAM" id="SSF56601">
    <property type="entry name" value="beta-lactamase/transpeptidase-like"/>
    <property type="match status" value="1"/>
</dbReference>
<dbReference type="EMBL" id="RYFC01000003">
    <property type="protein sequence ID" value="RTZ46823.1"/>
    <property type="molecule type" value="Genomic_DNA"/>
</dbReference>
<sequence length="44" mass="4940">MSRNSQYRFSIGSNTKSFTSALIGMLESEKKISVQDKPSDIFPI</sequence>
<reference evidence="1 2" key="1">
    <citation type="submission" date="2018-12" db="EMBL/GenBank/DDBJ databases">
        <title>Draft Genome Sequence of Chryseobacterium arthrosphaerae strain ED882-96 Isolated from the Blood of a Patient with Liver Cirrhosis in Taiwan.</title>
        <authorList>
            <person name="Lin J.-N."/>
            <person name="Lai C.-H."/>
            <person name="Yang C.-H."/>
            <person name="Huang Y.-H."/>
        </authorList>
    </citation>
    <scope>NUCLEOTIDE SEQUENCE [LARGE SCALE GENOMIC DNA]</scope>
    <source>
        <strain evidence="1 2">ED882-96</strain>
    </source>
</reference>
<dbReference type="InterPro" id="IPR012338">
    <property type="entry name" value="Beta-lactam/transpept-like"/>
</dbReference>
<dbReference type="Gene3D" id="3.40.710.10">
    <property type="entry name" value="DD-peptidase/beta-lactamase superfamily"/>
    <property type="match status" value="1"/>
</dbReference>
<accession>A0A3S0N307</accession>
<gene>
    <name evidence="1" type="ORF">EJ377_15820</name>
</gene>
<proteinExistence type="predicted"/>
<dbReference type="AlphaFoldDB" id="A0A3S0N307"/>
<protein>
    <submittedName>
        <fullName evidence="1">Uncharacterized protein</fullName>
    </submittedName>
</protein>
<dbReference type="Proteomes" id="UP000276953">
    <property type="component" value="Unassembled WGS sequence"/>
</dbReference>